<comment type="pathway">
    <text evidence="18">Nucleotide-sugar biosynthesis; UDP-N-acetyl-alpha-D-glucosamine biosynthesis; UDP-N-acetyl-alpha-D-glucosamine from N-acetyl-alpha-D-glucosamine 1-phosphate: step 1/1.</text>
</comment>
<dbReference type="GO" id="GO:0016020">
    <property type="term" value="C:membrane"/>
    <property type="evidence" value="ECO:0007669"/>
    <property type="project" value="GOC"/>
</dbReference>
<feature type="binding site" evidence="18">
    <location>
        <begin position="78"/>
        <end position="79"/>
    </location>
    <ligand>
        <name>UDP-N-acetyl-alpha-D-glucosamine</name>
        <dbReference type="ChEBI" id="CHEBI:57705"/>
    </ligand>
</feature>
<comment type="cofactor">
    <cofactor evidence="18">
        <name>Mg(2+)</name>
        <dbReference type="ChEBI" id="CHEBI:18420"/>
    </cofactor>
    <text evidence="18">Binds 1 Mg(2+) ion per subunit.</text>
</comment>
<feature type="binding site" evidence="18">
    <location>
        <begin position="384"/>
        <end position="385"/>
    </location>
    <ligand>
        <name>acetyl-CoA</name>
        <dbReference type="ChEBI" id="CHEBI:57288"/>
    </ligand>
</feature>
<dbReference type="RefSeq" id="WP_121875461.1">
    <property type="nucleotide sequence ID" value="NZ_REFJ01000001.1"/>
</dbReference>
<feature type="binding site" evidence="18">
    <location>
        <position position="438"/>
    </location>
    <ligand>
        <name>acetyl-CoA</name>
        <dbReference type="ChEBI" id="CHEBI:57288"/>
    </ligand>
</feature>
<dbReference type="HAMAP" id="MF_01631">
    <property type="entry name" value="GlmU"/>
    <property type="match status" value="1"/>
</dbReference>
<keyword evidence="8 18" id="KW-0677">Repeat</keyword>
<dbReference type="InterPro" id="IPR038009">
    <property type="entry name" value="GlmU_C_LbH"/>
</dbReference>
<dbReference type="NCBIfam" id="TIGR01173">
    <property type="entry name" value="glmU"/>
    <property type="match status" value="1"/>
</dbReference>
<feature type="binding site" evidence="18">
    <location>
        <begin position="8"/>
        <end position="11"/>
    </location>
    <ligand>
        <name>UDP-N-acetyl-alpha-D-glucosamine</name>
        <dbReference type="ChEBI" id="CHEBI:57705"/>
    </ligand>
</feature>
<dbReference type="AlphaFoldDB" id="A0A3M0ASY1"/>
<comment type="pathway">
    <text evidence="18">Nucleotide-sugar biosynthesis; UDP-N-acetyl-alpha-D-glucosamine biosynthesis; N-acetyl-alpha-D-glucosamine 1-phosphate from alpha-D-glucosamine 6-phosphate (route II): step 2/2.</text>
</comment>
<comment type="caution">
    <text evidence="18">Lacks conserved residue(s) required for the propagation of feature annotation.</text>
</comment>
<feature type="region of interest" description="Linker" evidence="18">
    <location>
        <begin position="228"/>
        <end position="248"/>
    </location>
</feature>
<evidence type="ECO:0000256" key="18">
    <source>
        <dbReference type="HAMAP-Rule" id="MF_01631"/>
    </source>
</evidence>
<feature type="active site" description="Proton acceptor" evidence="18">
    <location>
        <position position="361"/>
    </location>
</feature>
<evidence type="ECO:0000313" key="22">
    <source>
        <dbReference type="Proteomes" id="UP000267187"/>
    </source>
</evidence>
<evidence type="ECO:0000256" key="7">
    <source>
        <dbReference type="ARBA" id="ARBA00022723"/>
    </source>
</evidence>
<evidence type="ECO:0000256" key="15">
    <source>
        <dbReference type="ARBA" id="ARBA00048247"/>
    </source>
</evidence>
<evidence type="ECO:0000256" key="13">
    <source>
        <dbReference type="ARBA" id="ARBA00023315"/>
    </source>
</evidence>
<dbReference type="GO" id="GO:0009252">
    <property type="term" value="P:peptidoglycan biosynthetic process"/>
    <property type="evidence" value="ECO:0007669"/>
    <property type="project" value="UniProtKB-UniRule"/>
</dbReference>
<evidence type="ECO:0000313" key="21">
    <source>
        <dbReference type="EMBL" id="RMA82112.1"/>
    </source>
</evidence>
<dbReference type="GO" id="GO:0019134">
    <property type="term" value="F:glucosamine-1-phosphate N-acetyltransferase activity"/>
    <property type="evidence" value="ECO:0007669"/>
    <property type="project" value="UniProtKB-UniRule"/>
</dbReference>
<evidence type="ECO:0000256" key="5">
    <source>
        <dbReference type="ARBA" id="ARBA00022679"/>
    </source>
</evidence>
<comment type="subunit">
    <text evidence="18">Homotrimer.</text>
</comment>
<keyword evidence="14 18" id="KW-0961">Cell wall biogenesis/degradation</keyword>
<sequence length="454" mass="47841">MPLDIVVLAAGKGTRMYSDLPKVLHPIAGKPMLAHVLDAVVDMADASTTVVIGHGAETVRAAFGDRKVNWAEQTAQLGTGHAVMQAAPFLRDDATTLILMGDVPLIKTQTLIDLVKRAESTGFGLLTLKLDDPTGYGRIVRNVSGKVEGIIEQKDSTPEQLLIGEVNTGVMAINGGKLKRWLSSLSNNNAQGEYYLTDVVATAVNEGVEIATQAAQSLHEVMGVNNRIQQAELERAYQRGYASTLLAAGLSLADPERIDVRGTLRHGKDCFIDVNCVIEGEVTIGNGVVIGPNCHLKNVTIGDGAMIKAFTSIEDSSLAGTNDVGPYARLRPGTQLGHGAKIGNFVETKKAEIGNGSKVNHLSYIGDAVLGSGVNVGAGTITCNYDGINKHQTVLADDVFIGSNSTLVAPITVGKGSFVGAASVITKTVDENSLAISRSKQKNVAGWVPPKKRN</sequence>
<dbReference type="UniPathway" id="UPA00973"/>
<comment type="function">
    <text evidence="17 18">Catalyzes the last two sequential reactions in the de novo biosynthetic pathway for UDP-N-acetylglucosamine (UDP-GlcNAc). The C-terminal domain catalyzes the transfer of acetyl group from acetyl coenzyme A to glucosamine-1-phosphate (GlcN-1-P) to produce N-acetylglucosamine-1-phosphate (GlcNAc-1-P), which is converted into UDP-GlcNAc by the transfer of uridine 5-monophosphate (from uridine 5-triphosphate), a reaction catalyzed by the N-terminal domain.</text>
</comment>
<feature type="binding site" evidence="18">
    <location>
        <position position="403"/>
    </location>
    <ligand>
        <name>acetyl-CoA</name>
        <dbReference type="ChEBI" id="CHEBI:57288"/>
    </ligand>
</feature>
<evidence type="ECO:0000256" key="1">
    <source>
        <dbReference type="ARBA" id="ARBA00004496"/>
    </source>
</evidence>
<gene>
    <name evidence="18" type="primary">glmU</name>
    <name evidence="21" type="ORF">DFR27_0059</name>
</gene>
<dbReference type="EMBL" id="REFJ01000001">
    <property type="protein sequence ID" value="RMA82112.1"/>
    <property type="molecule type" value="Genomic_DNA"/>
</dbReference>
<comment type="catalytic activity">
    <reaction evidence="16 18">
        <text>N-acetyl-alpha-D-glucosamine 1-phosphate + UTP + H(+) = UDP-N-acetyl-alpha-D-glucosamine + diphosphate</text>
        <dbReference type="Rhea" id="RHEA:13509"/>
        <dbReference type="ChEBI" id="CHEBI:15378"/>
        <dbReference type="ChEBI" id="CHEBI:33019"/>
        <dbReference type="ChEBI" id="CHEBI:46398"/>
        <dbReference type="ChEBI" id="CHEBI:57705"/>
        <dbReference type="ChEBI" id="CHEBI:57776"/>
        <dbReference type="EC" id="2.7.7.23"/>
    </reaction>
</comment>
<organism evidence="21 22">
    <name type="scientific">Umboniibacter marinipuniceus</name>
    <dbReference type="NCBI Taxonomy" id="569599"/>
    <lineage>
        <taxon>Bacteria</taxon>
        <taxon>Pseudomonadati</taxon>
        <taxon>Pseudomonadota</taxon>
        <taxon>Gammaproteobacteria</taxon>
        <taxon>Cellvibrionales</taxon>
        <taxon>Cellvibrionaceae</taxon>
        <taxon>Umboniibacter</taxon>
    </lineage>
</organism>
<evidence type="ECO:0000256" key="3">
    <source>
        <dbReference type="ARBA" id="ARBA00007947"/>
    </source>
</evidence>
<dbReference type="CDD" id="cd03353">
    <property type="entry name" value="LbH_GlmU_C"/>
    <property type="match status" value="1"/>
</dbReference>
<dbReference type="UniPathway" id="UPA00113">
    <property type="reaction ID" value="UER00532"/>
</dbReference>
<dbReference type="InterPro" id="IPR018357">
    <property type="entry name" value="Hexapep_transf_CS"/>
</dbReference>
<keyword evidence="6 18" id="KW-0548">Nucleotidyltransferase</keyword>
<keyword evidence="22" id="KW-1185">Reference proteome</keyword>
<dbReference type="InterPro" id="IPR005882">
    <property type="entry name" value="Bifunctional_GlmU"/>
</dbReference>
<dbReference type="GO" id="GO:0006048">
    <property type="term" value="P:UDP-N-acetylglucosamine biosynthetic process"/>
    <property type="evidence" value="ECO:0007669"/>
    <property type="project" value="UniProtKB-UniPathway"/>
</dbReference>
<dbReference type="InterPro" id="IPR001451">
    <property type="entry name" value="Hexapep"/>
</dbReference>
<evidence type="ECO:0000256" key="16">
    <source>
        <dbReference type="ARBA" id="ARBA00048493"/>
    </source>
</evidence>
<evidence type="ECO:0000256" key="11">
    <source>
        <dbReference type="ARBA" id="ARBA00022984"/>
    </source>
</evidence>
<evidence type="ECO:0000256" key="8">
    <source>
        <dbReference type="ARBA" id="ARBA00022737"/>
    </source>
</evidence>
<comment type="catalytic activity">
    <reaction evidence="15 18">
        <text>alpha-D-glucosamine 1-phosphate + acetyl-CoA = N-acetyl-alpha-D-glucosamine 1-phosphate + CoA + H(+)</text>
        <dbReference type="Rhea" id="RHEA:13725"/>
        <dbReference type="ChEBI" id="CHEBI:15378"/>
        <dbReference type="ChEBI" id="CHEBI:57287"/>
        <dbReference type="ChEBI" id="CHEBI:57288"/>
        <dbReference type="ChEBI" id="CHEBI:57776"/>
        <dbReference type="ChEBI" id="CHEBI:58516"/>
        <dbReference type="EC" id="2.3.1.157"/>
    </reaction>
</comment>
<evidence type="ECO:0000256" key="6">
    <source>
        <dbReference type="ARBA" id="ARBA00022695"/>
    </source>
</evidence>
<comment type="similarity">
    <text evidence="3 18">In the N-terminal section; belongs to the N-acetylglucosamine-1-phosphate uridyltransferase family.</text>
</comment>
<feature type="binding site" evidence="18">
    <location>
        <position position="225"/>
    </location>
    <ligand>
        <name>Mg(2+)</name>
        <dbReference type="ChEBI" id="CHEBI:18420"/>
    </ligand>
</feature>
<protein>
    <recommendedName>
        <fullName evidence="18">Bifunctional protein GlmU</fullName>
    </recommendedName>
    <domain>
        <recommendedName>
            <fullName evidence="18">UDP-N-acetylglucosamine pyrophosphorylase</fullName>
            <ecNumber evidence="18">2.7.7.23</ecNumber>
        </recommendedName>
        <alternativeName>
            <fullName evidence="18">N-acetylglucosamine-1-phosphate uridyltransferase</fullName>
        </alternativeName>
    </domain>
    <domain>
        <recommendedName>
            <fullName evidence="18">Glucosamine-1-phosphate N-acetyltransferase</fullName>
            <ecNumber evidence="18">2.3.1.157</ecNumber>
        </recommendedName>
    </domain>
</protein>
<dbReference type="GO" id="GO:0000287">
    <property type="term" value="F:magnesium ion binding"/>
    <property type="evidence" value="ECO:0007669"/>
    <property type="project" value="UniProtKB-UniRule"/>
</dbReference>
<evidence type="ECO:0000256" key="17">
    <source>
        <dbReference type="ARBA" id="ARBA00049628"/>
    </source>
</evidence>
<comment type="subcellular location">
    <subcellularLocation>
        <location evidence="1 18">Cytoplasm</location>
    </subcellularLocation>
</comment>
<name>A0A3M0ASY1_9GAMM</name>
<feature type="binding site" evidence="18">
    <location>
        <position position="421"/>
    </location>
    <ligand>
        <name>acetyl-CoA</name>
        <dbReference type="ChEBI" id="CHEBI:57288"/>
    </ligand>
</feature>
<feature type="binding site" evidence="18">
    <location>
        <position position="364"/>
    </location>
    <ligand>
        <name>UDP-N-acetyl-alpha-D-glucosamine</name>
        <dbReference type="ChEBI" id="CHEBI:57705"/>
    </ligand>
</feature>
<dbReference type="GO" id="GO:0000902">
    <property type="term" value="P:cell morphogenesis"/>
    <property type="evidence" value="ECO:0007669"/>
    <property type="project" value="UniProtKB-UniRule"/>
</dbReference>
<dbReference type="GO" id="GO:0003977">
    <property type="term" value="F:UDP-N-acetylglucosamine diphosphorylase activity"/>
    <property type="evidence" value="ECO:0007669"/>
    <property type="project" value="UniProtKB-UniRule"/>
</dbReference>
<dbReference type="CDD" id="cd02540">
    <property type="entry name" value="GT2_GlmU_N_bac"/>
    <property type="match status" value="1"/>
</dbReference>
<proteinExistence type="inferred from homology"/>
<keyword evidence="7 18" id="KW-0479">Metal-binding</keyword>
<dbReference type="GO" id="GO:0071555">
    <property type="term" value="P:cell wall organization"/>
    <property type="evidence" value="ECO:0007669"/>
    <property type="project" value="UniProtKB-KW"/>
</dbReference>
<feature type="binding site" evidence="18">
    <location>
        <position position="349"/>
    </location>
    <ligand>
        <name>UDP-N-acetyl-alpha-D-glucosamine</name>
        <dbReference type="ChEBI" id="CHEBI:57705"/>
    </ligand>
</feature>
<dbReference type="GO" id="GO:0008360">
    <property type="term" value="P:regulation of cell shape"/>
    <property type="evidence" value="ECO:0007669"/>
    <property type="project" value="UniProtKB-KW"/>
</dbReference>
<accession>A0A3M0ASY1</accession>
<dbReference type="GO" id="GO:0009245">
    <property type="term" value="P:lipid A biosynthetic process"/>
    <property type="evidence" value="ECO:0007669"/>
    <property type="project" value="UniProtKB-UniRule"/>
</dbReference>
<evidence type="ECO:0000259" key="19">
    <source>
        <dbReference type="Pfam" id="PF12804"/>
    </source>
</evidence>
<feature type="region of interest" description="N-acetyltransferase" evidence="18">
    <location>
        <begin position="249"/>
        <end position="454"/>
    </location>
</feature>
<dbReference type="Gene3D" id="2.160.10.10">
    <property type="entry name" value="Hexapeptide repeat proteins"/>
    <property type="match status" value="1"/>
</dbReference>
<evidence type="ECO:0000256" key="9">
    <source>
        <dbReference type="ARBA" id="ARBA00022842"/>
    </source>
</evidence>
<feature type="domain" description="MobA-like NTP transferase" evidence="19">
    <location>
        <begin position="6"/>
        <end position="124"/>
    </location>
</feature>
<dbReference type="EC" id="2.3.1.157" evidence="18"/>
<dbReference type="PANTHER" id="PTHR43584:SF3">
    <property type="entry name" value="BIFUNCTIONAL PROTEIN GLMU"/>
    <property type="match status" value="1"/>
</dbReference>
<feature type="binding site" evidence="18">
    <location>
        <position position="225"/>
    </location>
    <ligand>
        <name>UDP-N-acetyl-alpha-D-glucosamine</name>
        <dbReference type="ChEBI" id="CHEBI:57705"/>
    </ligand>
</feature>
<evidence type="ECO:0000256" key="2">
    <source>
        <dbReference type="ARBA" id="ARBA00007707"/>
    </source>
</evidence>
<feature type="binding site" evidence="18">
    <location>
        <position position="331"/>
    </location>
    <ligand>
        <name>UDP-N-acetyl-alpha-D-glucosamine</name>
        <dbReference type="ChEBI" id="CHEBI:57705"/>
    </ligand>
</feature>
<dbReference type="Proteomes" id="UP000267187">
    <property type="component" value="Unassembled WGS sequence"/>
</dbReference>
<keyword evidence="11 18" id="KW-0573">Peptidoglycan synthesis</keyword>
<keyword evidence="13 18" id="KW-0012">Acyltransferase</keyword>
<feature type="binding site" evidence="18">
    <location>
        <position position="22"/>
    </location>
    <ligand>
        <name>UDP-N-acetyl-alpha-D-glucosamine</name>
        <dbReference type="ChEBI" id="CHEBI:57705"/>
    </ligand>
</feature>
<evidence type="ECO:0000256" key="10">
    <source>
        <dbReference type="ARBA" id="ARBA00022960"/>
    </source>
</evidence>
<comment type="pathway">
    <text evidence="18">Bacterial outer membrane biogenesis; LPS lipid A biosynthesis.</text>
</comment>
<feature type="binding site" evidence="18">
    <location>
        <position position="73"/>
    </location>
    <ligand>
        <name>UDP-N-acetyl-alpha-D-glucosamine</name>
        <dbReference type="ChEBI" id="CHEBI:57705"/>
    </ligand>
</feature>
<dbReference type="InterPro" id="IPR011004">
    <property type="entry name" value="Trimer_LpxA-like_sf"/>
</dbReference>
<keyword evidence="10 18" id="KW-0133">Cell shape</keyword>
<feature type="binding site" evidence="18">
    <location>
        <position position="378"/>
    </location>
    <ligand>
        <name>acetyl-CoA</name>
        <dbReference type="ChEBI" id="CHEBI:57288"/>
    </ligand>
</feature>
<dbReference type="SUPFAM" id="SSF53448">
    <property type="entry name" value="Nucleotide-diphospho-sugar transferases"/>
    <property type="match status" value="1"/>
</dbReference>
<dbReference type="InterPro" id="IPR056729">
    <property type="entry name" value="GMPPB_C"/>
</dbReference>
<dbReference type="PROSITE" id="PS00101">
    <property type="entry name" value="HEXAPEP_TRANSFERASES"/>
    <property type="match status" value="1"/>
</dbReference>
<feature type="binding site" evidence="18">
    <location>
        <position position="152"/>
    </location>
    <ligand>
        <name>UDP-N-acetyl-alpha-D-glucosamine</name>
        <dbReference type="ChEBI" id="CHEBI:57705"/>
    </ligand>
</feature>
<keyword evidence="12 18" id="KW-0511">Multifunctional enzyme</keyword>
<keyword evidence="5 18" id="KW-0808">Transferase</keyword>
<dbReference type="Pfam" id="PF12804">
    <property type="entry name" value="NTP_transf_3"/>
    <property type="match status" value="1"/>
</dbReference>
<dbReference type="InterPro" id="IPR050065">
    <property type="entry name" value="GlmU-like"/>
</dbReference>
<dbReference type="InterPro" id="IPR025877">
    <property type="entry name" value="MobA-like_NTP_Trfase"/>
</dbReference>
<dbReference type="EC" id="2.7.7.23" evidence="18"/>
<keyword evidence="9 18" id="KW-0460">Magnesium</keyword>
<evidence type="ECO:0000256" key="14">
    <source>
        <dbReference type="ARBA" id="ARBA00023316"/>
    </source>
</evidence>
<dbReference type="InterPro" id="IPR029044">
    <property type="entry name" value="Nucleotide-diphossugar_trans"/>
</dbReference>
<feature type="binding site" evidence="18">
    <location>
        <position position="102"/>
    </location>
    <ligand>
        <name>Mg(2+)</name>
        <dbReference type="ChEBI" id="CHEBI:18420"/>
    </ligand>
</feature>
<dbReference type="OrthoDB" id="9775031at2"/>
<evidence type="ECO:0000256" key="4">
    <source>
        <dbReference type="ARBA" id="ARBA00022490"/>
    </source>
</evidence>
<feature type="domain" description="Mannose-1-phosphate guanyltransferase C-terminal" evidence="20">
    <location>
        <begin position="268"/>
        <end position="337"/>
    </location>
</feature>
<comment type="similarity">
    <text evidence="2 18">In the C-terminal section; belongs to the transferase hexapeptide repeat family.</text>
</comment>
<dbReference type="SUPFAM" id="SSF51161">
    <property type="entry name" value="Trimeric LpxA-like enzymes"/>
    <property type="match status" value="1"/>
</dbReference>
<dbReference type="PANTHER" id="PTHR43584">
    <property type="entry name" value="NUCLEOTIDYL TRANSFERASE"/>
    <property type="match status" value="1"/>
</dbReference>
<feature type="binding site" evidence="18">
    <location>
        <position position="167"/>
    </location>
    <ligand>
        <name>UDP-N-acetyl-alpha-D-glucosamine</name>
        <dbReference type="ChEBI" id="CHEBI:57705"/>
    </ligand>
</feature>
<evidence type="ECO:0000259" key="20">
    <source>
        <dbReference type="Pfam" id="PF25087"/>
    </source>
</evidence>
<dbReference type="GO" id="GO:0005737">
    <property type="term" value="C:cytoplasm"/>
    <property type="evidence" value="ECO:0007669"/>
    <property type="project" value="UniProtKB-SubCell"/>
</dbReference>
<dbReference type="Pfam" id="PF14602">
    <property type="entry name" value="Hexapep_2"/>
    <property type="match status" value="1"/>
</dbReference>
<feature type="region of interest" description="Pyrophosphorylase" evidence="18">
    <location>
        <begin position="1"/>
        <end position="227"/>
    </location>
</feature>
<reference evidence="21 22" key="1">
    <citation type="submission" date="2018-10" db="EMBL/GenBank/DDBJ databases">
        <title>Genomic Encyclopedia of Type Strains, Phase IV (KMG-IV): sequencing the most valuable type-strain genomes for metagenomic binning, comparative biology and taxonomic classification.</title>
        <authorList>
            <person name="Goeker M."/>
        </authorList>
    </citation>
    <scope>NUCLEOTIDE SEQUENCE [LARGE SCALE GENOMIC DNA]</scope>
    <source>
        <strain evidence="21 22">DSM 25080</strain>
    </source>
</reference>
<feature type="binding site" evidence="18">
    <location>
        <position position="137"/>
    </location>
    <ligand>
        <name>UDP-N-acetyl-alpha-D-glucosamine</name>
        <dbReference type="ChEBI" id="CHEBI:57705"/>
    </ligand>
</feature>
<evidence type="ECO:0000256" key="12">
    <source>
        <dbReference type="ARBA" id="ARBA00023268"/>
    </source>
</evidence>
<keyword evidence="4 18" id="KW-0963">Cytoplasm</keyword>
<dbReference type="Gene3D" id="3.90.550.10">
    <property type="entry name" value="Spore Coat Polysaccharide Biosynthesis Protein SpsA, Chain A"/>
    <property type="match status" value="1"/>
</dbReference>
<feature type="binding site" evidence="18">
    <location>
        <position position="375"/>
    </location>
    <ligand>
        <name>UDP-N-acetyl-alpha-D-glucosamine</name>
        <dbReference type="ChEBI" id="CHEBI:57705"/>
    </ligand>
</feature>
<dbReference type="Pfam" id="PF25087">
    <property type="entry name" value="GMPPB_C"/>
    <property type="match status" value="1"/>
</dbReference>
<comment type="caution">
    <text evidence="21">The sequence shown here is derived from an EMBL/GenBank/DDBJ whole genome shotgun (WGS) entry which is preliminary data.</text>
</comment>